<sequence>MISTIIVNRAKKIIFDALYRNAPYNQGQIADEIIRDLEKDGWEPPAK</sequence>
<organism evidence="1">
    <name type="scientific">marine sediment metagenome</name>
    <dbReference type="NCBI Taxonomy" id="412755"/>
    <lineage>
        <taxon>unclassified sequences</taxon>
        <taxon>metagenomes</taxon>
        <taxon>ecological metagenomes</taxon>
    </lineage>
</organism>
<proteinExistence type="predicted"/>
<protein>
    <submittedName>
        <fullName evidence="1">Uncharacterized protein</fullName>
    </submittedName>
</protein>
<accession>A0A0F9QD78</accession>
<dbReference type="AlphaFoldDB" id="A0A0F9QD78"/>
<evidence type="ECO:0000313" key="1">
    <source>
        <dbReference type="EMBL" id="KKN40504.1"/>
    </source>
</evidence>
<reference evidence="1" key="1">
    <citation type="journal article" date="2015" name="Nature">
        <title>Complex archaea that bridge the gap between prokaryotes and eukaryotes.</title>
        <authorList>
            <person name="Spang A."/>
            <person name="Saw J.H."/>
            <person name="Jorgensen S.L."/>
            <person name="Zaremba-Niedzwiedzka K."/>
            <person name="Martijn J."/>
            <person name="Lind A.E."/>
            <person name="van Eijk R."/>
            <person name="Schleper C."/>
            <person name="Guy L."/>
            <person name="Ettema T.J."/>
        </authorList>
    </citation>
    <scope>NUCLEOTIDE SEQUENCE</scope>
</reference>
<name>A0A0F9QD78_9ZZZZ</name>
<gene>
    <name evidence="1" type="ORF">LCGC14_0732930</name>
</gene>
<dbReference type="EMBL" id="LAZR01001702">
    <property type="protein sequence ID" value="KKN40504.1"/>
    <property type="molecule type" value="Genomic_DNA"/>
</dbReference>
<comment type="caution">
    <text evidence="1">The sequence shown here is derived from an EMBL/GenBank/DDBJ whole genome shotgun (WGS) entry which is preliminary data.</text>
</comment>